<keyword evidence="2" id="KW-1185">Reference proteome</keyword>
<organism evidence="1 2">
    <name type="scientific">Xenoophorus captivus</name>
    <dbReference type="NCBI Taxonomy" id="1517983"/>
    <lineage>
        <taxon>Eukaryota</taxon>
        <taxon>Metazoa</taxon>
        <taxon>Chordata</taxon>
        <taxon>Craniata</taxon>
        <taxon>Vertebrata</taxon>
        <taxon>Euteleostomi</taxon>
        <taxon>Actinopterygii</taxon>
        <taxon>Neopterygii</taxon>
        <taxon>Teleostei</taxon>
        <taxon>Neoteleostei</taxon>
        <taxon>Acanthomorphata</taxon>
        <taxon>Ovalentaria</taxon>
        <taxon>Atherinomorphae</taxon>
        <taxon>Cyprinodontiformes</taxon>
        <taxon>Goodeidae</taxon>
        <taxon>Xenoophorus</taxon>
    </lineage>
</organism>
<dbReference type="EMBL" id="JAHRIN010017034">
    <property type="protein sequence ID" value="MEQ2196730.1"/>
    <property type="molecule type" value="Genomic_DNA"/>
</dbReference>
<proteinExistence type="predicted"/>
<gene>
    <name evidence="1" type="ORF">XENOCAPTIV_010511</name>
</gene>
<feature type="non-terminal residue" evidence="1">
    <location>
        <position position="1"/>
    </location>
</feature>
<evidence type="ECO:0000313" key="1">
    <source>
        <dbReference type="EMBL" id="MEQ2196730.1"/>
    </source>
</evidence>
<evidence type="ECO:0000313" key="2">
    <source>
        <dbReference type="Proteomes" id="UP001434883"/>
    </source>
</evidence>
<dbReference type="Proteomes" id="UP001434883">
    <property type="component" value="Unassembled WGS sequence"/>
</dbReference>
<reference evidence="1 2" key="1">
    <citation type="submission" date="2021-06" db="EMBL/GenBank/DDBJ databases">
        <authorList>
            <person name="Palmer J.M."/>
        </authorList>
    </citation>
    <scope>NUCLEOTIDE SEQUENCE [LARGE SCALE GENOMIC DNA]</scope>
    <source>
        <strain evidence="1 2">XC_2019</strain>
        <tissue evidence="1">Muscle</tissue>
    </source>
</reference>
<accession>A0ABV0QLP9</accession>
<comment type="caution">
    <text evidence="1">The sequence shown here is derived from an EMBL/GenBank/DDBJ whole genome shotgun (WGS) entry which is preliminary data.</text>
</comment>
<protein>
    <submittedName>
        <fullName evidence="1">Uncharacterized protein</fullName>
    </submittedName>
</protein>
<sequence>KWSKKEKISCFVEQNALLKTDGRKDWFENTEKNNGGHKADESRSKLTHIKGALALCSAVFATGDILGWKPFMTLNARPELNLSCASSKEEHGLEQLGAAEGNSLFVCSVVRRKAVT</sequence>
<name>A0ABV0QLP9_9TELE</name>